<proteinExistence type="predicted"/>
<reference evidence="1" key="3">
    <citation type="submission" date="2025-09" db="UniProtKB">
        <authorList>
            <consortium name="Ensembl"/>
        </authorList>
    </citation>
    <scope>IDENTIFICATION</scope>
</reference>
<name>A0A8C8UI12_PERMB</name>
<organism evidence="1 2">
    <name type="scientific">Peromyscus maniculatus bairdii</name>
    <name type="common">Prairie deer mouse</name>
    <dbReference type="NCBI Taxonomy" id="230844"/>
    <lineage>
        <taxon>Eukaryota</taxon>
        <taxon>Metazoa</taxon>
        <taxon>Chordata</taxon>
        <taxon>Craniata</taxon>
        <taxon>Vertebrata</taxon>
        <taxon>Euteleostomi</taxon>
        <taxon>Mammalia</taxon>
        <taxon>Eutheria</taxon>
        <taxon>Euarchontoglires</taxon>
        <taxon>Glires</taxon>
        <taxon>Rodentia</taxon>
        <taxon>Myomorpha</taxon>
        <taxon>Muroidea</taxon>
        <taxon>Cricetidae</taxon>
        <taxon>Neotominae</taxon>
        <taxon>Peromyscus</taxon>
    </lineage>
</organism>
<evidence type="ECO:0000313" key="1">
    <source>
        <dbReference type="Ensembl" id="ENSPEMP00000032121.1"/>
    </source>
</evidence>
<keyword evidence="2" id="KW-1185">Reference proteome</keyword>
<sequence length="98" mass="12043">MKFQILTWCLLSDSDPHRLIPSNILYIRHIYSILISNTYLQRCKLWMTSPLHTHKWSLHILYLSMPSYRMRDLLWLIYLHRNITHWNHSITYHYSNSS</sequence>
<dbReference type="GeneTree" id="ENSGT01150000287026"/>
<reference evidence="1 2" key="1">
    <citation type="submission" date="2018-10" db="EMBL/GenBank/DDBJ databases">
        <title>Improved assembly of the deer mouse Peromyscus maniculatus genome.</title>
        <authorList>
            <person name="Lassance J.-M."/>
            <person name="Hoekstra H.E."/>
        </authorList>
    </citation>
    <scope>NUCLEOTIDE SEQUENCE [LARGE SCALE GENOMIC DNA]</scope>
</reference>
<accession>A0A8C8UI12</accession>
<reference evidence="1" key="2">
    <citation type="submission" date="2025-08" db="UniProtKB">
        <authorList>
            <consortium name="Ensembl"/>
        </authorList>
    </citation>
    <scope>IDENTIFICATION</scope>
</reference>
<dbReference type="Ensembl" id="ENSPEMT00000033779.1">
    <property type="protein sequence ID" value="ENSPEMP00000032121.1"/>
    <property type="gene ID" value="ENSPEMG00000027772.1"/>
</dbReference>
<evidence type="ECO:0000313" key="2">
    <source>
        <dbReference type="Proteomes" id="UP000694547"/>
    </source>
</evidence>
<protein>
    <submittedName>
        <fullName evidence="1">Uncharacterized protein</fullName>
    </submittedName>
</protein>
<dbReference type="Proteomes" id="UP000694547">
    <property type="component" value="Chromosome 7"/>
</dbReference>
<dbReference type="AlphaFoldDB" id="A0A8C8UI12"/>